<protein>
    <recommendedName>
        <fullName evidence="3">RHS repeat-associated core domain-containing protein</fullName>
    </recommendedName>
</protein>
<comment type="caution">
    <text evidence="1">The sequence shown here is derived from an EMBL/GenBank/DDBJ whole genome shotgun (WGS) entry which is preliminary data.</text>
</comment>
<organism evidence="1 2">
    <name type="scientific">Avibacterium paragallinarum</name>
    <name type="common">Haemophilus gallinarum</name>
    <dbReference type="NCBI Taxonomy" id="728"/>
    <lineage>
        <taxon>Bacteria</taxon>
        <taxon>Pseudomonadati</taxon>
        <taxon>Pseudomonadota</taxon>
        <taxon>Gammaproteobacteria</taxon>
        <taxon>Pasteurellales</taxon>
        <taxon>Pasteurellaceae</taxon>
        <taxon>Avibacterium</taxon>
    </lineage>
</organism>
<dbReference type="PANTHER" id="PTHR32305">
    <property type="match status" value="1"/>
</dbReference>
<dbReference type="PRINTS" id="PR00394">
    <property type="entry name" value="RHSPROTEIN"/>
</dbReference>
<proteinExistence type="predicted"/>
<dbReference type="Gene3D" id="2.180.10.10">
    <property type="entry name" value="RHS repeat-associated core"/>
    <property type="match status" value="1"/>
</dbReference>
<evidence type="ECO:0000313" key="1">
    <source>
        <dbReference type="EMBL" id="MEE6113620.1"/>
    </source>
</evidence>
<dbReference type="InterPro" id="IPR050708">
    <property type="entry name" value="T6SS_VgrG/RHS"/>
</dbReference>
<dbReference type="NCBIfam" id="TIGR03696">
    <property type="entry name" value="Rhs_assc_core"/>
    <property type="match status" value="1"/>
</dbReference>
<dbReference type="Proteomes" id="UP001352533">
    <property type="component" value="Unassembled WGS sequence"/>
</dbReference>
<dbReference type="InterPro" id="IPR022385">
    <property type="entry name" value="Rhs_assc_core"/>
</dbReference>
<name>A0ABU7QSP0_AVIPA</name>
<dbReference type="RefSeq" id="WP_228516335.1">
    <property type="nucleotide sequence ID" value="NZ_JACEWB010000031.1"/>
</dbReference>
<evidence type="ECO:0000313" key="2">
    <source>
        <dbReference type="Proteomes" id="UP001352533"/>
    </source>
</evidence>
<reference evidence="1 2" key="1">
    <citation type="journal article" date="2022" name="Front. Microbiol.">
        <title>Commensal bacteria contribute to the growth of multidrug-resistant Avibacterium paragallinarum in chickens.</title>
        <authorList>
            <person name="Zhu J."/>
            <person name="Chen Y."/>
            <person name="Wu Y."/>
            <person name="Wang Y."/>
            <person name="Zhu K."/>
        </authorList>
    </citation>
    <scope>NUCLEOTIDE SEQUENCE [LARGE SCALE GENOMIC DNA]</scope>
    <source>
        <strain evidence="1 2">AV12</strain>
    </source>
</reference>
<accession>A0ABU7QSP0</accession>
<evidence type="ECO:0008006" key="3">
    <source>
        <dbReference type="Google" id="ProtNLM"/>
    </source>
</evidence>
<sequence>MAFSDYNYSYNSPLAPNLLFAGQYYDEESGLAYNRFRYYDPESGNYISSDPIGLKGGSTP</sequence>
<gene>
    <name evidence="1" type="ORF">M5S25_10530</name>
</gene>
<dbReference type="PANTHER" id="PTHR32305:SF15">
    <property type="entry name" value="PROTEIN RHSA-RELATED"/>
    <property type="match status" value="1"/>
</dbReference>
<keyword evidence="2" id="KW-1185">Reference proteome</keyword>
<dbReference type="EMBL" id="JAMDKS010000031">
    <property type="protein sequence ID" value="MEE6113620.1"/>
    <property type="molecule type" value="Genomic_DNA"/>
</dbReference>